<feature type="compositionally biased region" description="Basic and acidic residues" evidence="1">
    <location>
        <begin position="498"/>
        <end position="509"/>
    </location>
</feature>
<feature type="region of interest" description="Disordered" evidence="1">
    <location>
        <begin position="234"/>
        <end position="271"/>
    </location>
</feature>
<feature type="region of interest" description="Disordered" evidence="1">
    <location>
        <begin position="460"/>
        <end position="645"/>
    </location>
</feature>
<feature type="compositionally biased region" description="Low complexity" evidence="1">
    <location>
        <begin position="260"/>
        <end position="271"/>
    </location>
</feature>
<feature type="compositionally biased region" description="Pro residues" evidence="1">
    <location>
        <begin position="171"/>
        <end position="180"/>
    </location>
</feature>
<feature type="region of interest" description="Disordered" evidence="1">
    <location>
        <begin position="1"/>
        <end position="29"/>
    </location>
</feature>
<dbReference type="GO" id="GO:0005085">
    <property type="term" value="F:guanyl-nucleotide exchange factor activity"/>
    <property type="evidence" value="ECO:0007669"/>
    <property type="project" value="InterPro"/>
</dbReference>
<dbReference type="EMBL" id="CDMZ01002628">
    <property type="protein sequence ID" value="CEM43167.1"/>
    <property type="molecule type" value="Genomic_DNA"/>
</dbReference>
<dbReference type="PANTHER" id="PTHR13677">
    <property type="entry name" value="LD41638P"/>
    <property type="match status" value="1"/>
</dbReference>
<feature type="region of interest" description="Disordered" evidence="1">
    <location>
        <begin position="290"/>
        <end position="442"/>
    </location>
</feature>
<feature type="compositionally biased region" description="Low complexity" evidence="1">
    <location>
        <begin position="239"/>
        <end position="253"/>
    </location>
</feature>
<feature type="compositionally biased region" description="Basic and acidic residues" evidence="1">
    <location>
        <begin position="571"/>
        <end position="580"/>
    </location>
</feature>
<evidence type="ECO:0000313" key="2">
    <source>
        <dbReference type="EMBL" id="CEM43167.1"/>
    </source>
</evidence>
<dbReference type="AlphaFoldDB" id="A0A0G4HGF8"/>
<organism evidence="2">
    <name type="scientific">Chromera velia CCMP2878</name>
    <dbReference type="NCBI Taxonomy" id="1169474"/>
    <lineage>
        <taxon>Eukaryota</taxon>
        <taxon>Sar</taxon>
        <taxon>Alveolata</taxon>
        <taxon>Colpodellida</taxon>
        <taxon>Chromeraceae</taxon>
        <taxon>Chromera</taxon>
    </lineage>
</organism>
<gene>
    <name evidence="2" type="ORF">Cvel_27355</name>
</gene>
<dbReference type="GO" id="GO:0055037">
    <property type="term" value="C:recycling endosome"/>
    <property type="evidence" value="ECO:0007669"/>
    <property type="project" value="TreeGrafter"/>
</dbReference>
<dbReference type="InterPro" id="IPR024224">
    <property type="entry name" value="DENND6"/>
</dbReference>
<name>A0A0G4HGF8_9ALVE</name>
<feature type="compositionally biased region" description="Basic and acidic residues" evidence="1">
    <location>
        <begin position="590"/>
        <end position="599"/>
    </location>
</feature>
<proteinExistence type="predicted"/>
<feature type="non-terminal residue" evidence="2">
    <location>
        <position position="1"/>
    </location>
</feature>
<accession>A0A0G4HGF8</accession>
<feature type="compositionally biased region" description="Polar residues" evidence="1">
    <location>
        <begin position="290"/>
        <end position="302"/>
    </location>
</feature>
<dbReference type="VEuPathDB" id="CryptoDB:Cvel_27355"/>
<dbReference type="PANTHER" id="PTHR13677:SF0">
    <property type="entry name" value="LD41638P"/>
    <property type="match status" value="1"/>
</dbReference>
<feature type="compositionally biased region" description="Low complexity" evidence="1">
    <location>
        <begin position="181"/>
        <end position="193"/>
    </location>
</feature>
<feature type="region of interest" description="Disordered" evidence="1">
    <location>
        <begin position="124"/>
        <end position="205"/>
    </location>
</feature>
<feature type="compositionally biased region" description="Polar residues" evidence="1">
    <location>
        <begin position="392"/>
        <end position="407"/>
    </location>
</feature>
<feature type="compositionally biased region" description="Basic and acidic residues" evidence="1">
    <location>
        <begin position="526"/>
        <end position="540"/>
    </location>
</feature>
<reference evidence="2" key="1">
    <citation type="submission" date="2014-11" db="EMBL/GenBank/DDBJ databases">
        <authorList>
            <person name="Otto D Thomas"/>
            <person name="Naeem Raeece"/>
        </authorList>
    </citation>
    <scope>NUCLEOTIDE SEQUENCE</scope>
</reference>
<protein>
    <submittedName>
        <fullName evidence="2">Uncharacterized protein</fullName>
    </submittedName>
</protein>
<evidence type="ECO:0000256" key="1">
    <source>
        <dbReference type="SAM" id="MobiDB-lite"/>
    </source>
</evidence>
<sequence length="645" mass="67679">AGGGQGPSQQQQQQQRFLPSTPVPECPPFNEDRFLDQMEPKGAFASLPRRRCKELYKRFIASQNFRPWMEKETAHTTRLLRSRHLSACLKSDHEALLQEQQLEVLIDICTNIKSHLLYSAKLSKETQSGTAGNDGEEKDGVDDTGGAGGASSVSPPSPSPSPSSSQAQSRLPPPAGPPDPSAAISSSASARPSTDLLSSVGGGGGGGGGLILSPIQRMRLEALLSKLTKSIQLKVQRMQHQSRPPTQTQQPKQQAKEDSAGGSAPGPSASVWGSAAASFLASFQIPSLQPAQPISSLSSGTASVVLKSAPDGQRPTPSGSMPQPAGAPPSLVPPQAHSSAGLPPRGVSEGTGIVRFRSAPSAEHVQGHAGALSDTESVRPQSGEVLVHQQKRQPLQTSSVAESTTGVFSPPVGPSSLSNGEREREVSSPPQPELSSGANPLSAGMWDAVRKLAGATTHLPNLLLPASRSTSPQPSPRQPAVSQTQQGPEGRRSVPVSAERERERERERGSAPNSQRDQWQAGPSEGVREYRTPQRSREVSGEGGGSASVGPPETKSKTGPMPKRAPVTVSEKVEDGRDVVSRLSSAGQTERPKSKEVDALRPPLPVRKAHVQSGRDRPPESHPPLPASLSGSSLIGVEVEEGDGI</sequence>